<dbReference type="Proteomes" id="UP000235371">
    <property type="component" value="Unassembled WGS sequence"/>
</dbReference>
<dbReference type="GeneID" id="36580767"/>
<dbReference type="AlphaFoldDB" id="A0A2J6T7C2"/>
<organism evidence="1 2">
    <name type="scientific">Hyaloscypha bicolor E</name>
    <dbReference type="NCBI Taxonomy" id="1095630"/>
    <lineage>
        <taxon>Eukaryota</taxon>
        <taxon>Fungi</taxon>
        <taxon>Dikarya</taxon>
        <taxon>Ascomycota</taxon>
        <taxon>Pezizomycotina</taxon>
        <taxon>Leotiomycetes</taxon>
        <taxon>Helotiales</taxon>
        <taxon>Hyaloscyphaceae</taxon>
        <taxon>Hyaloscypha</taxon>
        <taxon>Hyaloscypha bicolor</taxon>
    </lineage>
</organism>
<proteinExistence type="predicted"/>
<sequence length="114" mass="12739">MHCGVLGWGRSISQCENTLDHSAPFVIVLVILDEWACANLVGREKSSQCLTVFVLTNFFVDISDQLYCVEESGNNIRQNCLEMQGCNVYCGEALGQKYSQPKRSSIRSNNISKE</sequence>
<evidence type="ECO:0000313" key="2">
    <source>
        <dbReference type="Proteomes" id="UP000235371"/>
    </source>
</evidence>
<evidence type="ECO:0000313" key="1">
    <source>
        <dbReference type="EMBL" id="PMD58914.1"/>
    </source>
</evidence>
<accession>A0A2J6T7C2</accession>
<protein>
    <submittedName>
        <fullName evidence="1">Uncharacterized protein</fullName>
    </submittedName>
</protein>
<reference evidence="1 2" key="1">
    <citation type="submission" date="2016-04" db="EMBL/GenBank/DDBJ databases">
        <title>A degradative enzymes factory behind the ericoid mycorrhizal symbiosis.</title>
        <authorList>
            <consortium name="DOE Joint Genome Institute"/>
            <person name="Martino E."/>
            <person name="Morin E."/>
            <person name="Grelet G."/>
            <person name="Kuo A."/>
            <person name="Kohler A."/>
            <person name="Daghino S."/>
            <person name="Barry K."/>
            <person name="Choi C."/>
            <person name="Cichocki N."/>
            <person name="Clum A."/>
            <person name="Copeland A."/>
            <person name="Hainaut M."/>
            <person name="Haridas S."/>
            <person name="Labutti K."/>
            <person name="Lindquist E."/>
            <person name="Lipzen A."/>
            <person name="Khouja H.-R."/>
            <person name="Murat C."/>
            <person name="Ohm R."/>
            <person name="Olson A."/>
            <person name="Spatafora J."/>
            <person name="Veneault-Fourrey C."/>
            <person name="Henrissat B."/>
            <person name="Grigoriev I."/>
            <person name="Martin F."/>
            <person name="Perotto S."/>
        </authorList>
    </citation>
    <scope>NUCLEOTIDE SEQUENCE [LARGE SCALE GENOMIC DNA]</scope>
    <source>
        <strain evidence="1 2">E</strain>
    </source>
</reference>
<keyword evidence="2" id="KW-1185">Reference proteome</keyword>
<gene>
    <name evidence="1" type="ORF">K444DRAFT_418540</name>
</gene>
<dbReference type="RefSeq" id="XP_024735818.1">
    <property type="nucleotide sequence ID" value="XM_024872687.1"/>
</dbReference>
<dbReference type="InParanoid" id="A0A2J6T7C2"/>
<dbReference type="EMBL" id="KZ613817">
    <property type="protein sequence ID" value="PMD58914.1"/>
    <property type="molecule type" value="Genomic_DNA"/>
</dbReference>
<name>A0A2J6T7C2_9HELO</name>